<proteinExistence type="inferred from homology"/>
<protein>
    <recommendedName>
        <fullName evidence="2">UPF0482 protein EZJ58_0643</fullName>
    </recommendedName>
</protein>
<evidence type="ECO:0000256" key="2">
    <source>
        <dbReference type="HAMAP-Rule" id="MF_01581"/>
    </source>
</evidence>
<keyword evidence="4" id="KW-1185">Reference proteome</keyword>
<sequence precursor="true">MKTISHQRLFRGMLPVALLVFSAATGAASRSQHIIIDSGDNAMTREEARENREQWDATRSLRNKINSRAEKDFDKYDRTADLRDQCVNSENLNAYWEPNNGRCLDRGTGRPVMMP</sequence>
<comment type="caution">
    <text evidence="3">The sequence shown here is derived from an EMBL/GenBank/DDBJ whole genome shotgun (WGS) entry which is preliminary data.</text>
</comment>
<organism evidence="3 4">
    <name type="scientific">Sodalis ligni</name>
    <dbReference type="NCBI Taxonomy" id="2697027"/>
    <lineage>
        <taxon>Bacteria</taxon>
        <taxon>Pseudomonadati</taxon>
        <taxon>Pseudomonadota</taxon>
        <taxon>Gammaproteobacteria</taxon>
        <taxon>Enterobacterales</taxon>
        <taxon>Bruguierivoracaceae</taxon>
        <taxon>Sodalis</taxon>
    </lineage>
</organism>
<gene>
    <name evidence="3" type="ORF">EZJ58_0643</name>
</gene>
<evidence type="ECO:0000313" key="4">
    <source>
        <dbReference type="Proteomes" id="UP000294555"/>
    </source>
</evidence>
<dbReference type="RefSeq" id="WP_132921554.1">
    <property type="nucleotide sequence ID" value="NZ_SJOI01000001.1"/>
</dbReference>
<evidence type="ECO:0000313" key="3">
    <source>
        <dbReference type="EMBL" id="TCL02619.1"/>
    </source>
</evidence>
<evidence type="ECO:0000256" key="1">
    <source>
        <dbReference type="ARBA" id="ARBA00022729"/>
    </source>
</evidence>
<comment type="similarity">
    <text evidence="2">Belongs to the UPF0482 family.</text>
</comment>
<feature type="signal peptide" evidence="2">
    <location>
        <begin position="1"/>
        <end position="27"/>
    </location>
</feature>
<accession>A0A4R1N7V2</accession>
<reference evidence="3 4" key="1">
    <citation type="submission" date="2019-02" db="EMBL/GenBank/DDBJ databases">
        <title>Investigation of anaerobic lignin degradation for improved lignocellulosic biofuels.</title>
        <authorList>
            <person name="Deangelis K."/>
        </authorList>
    </citation>
    <scope>NUCLEOTIDE SEQUENCE [LARGE SCALE GENOMIC DNA]</scope>
    <source>
        <strain evidence="3 4">159R</strain>
    </source>
</reference>
<dbReference type="NCBIfam" id="NF010180">
    <property type="entry name" value="PRK13659.1"/>
    <property type="match status" value="1"/>
</dbReference>
<dbReference type="HAMAP" id="MF_01581">
    <property type="entry name" value="UPF0482"/>
    <property type="match status" value="1"/>
</dbReference>
<dbReference type="OrthoDB" id="6455281at2"/>
<feature type="chain" id="PRO_5021050559" description="UPF0482 protein EZJ58_0643" evidence="2">
    <location>
        <begin position="28"/>
        <end position="115"/>
    </location>
</feature>
<keyword evidence="1 2" id="KW-0732">Signal</keyword>
<name>A0A4R1N7V2_9GAMM</name>
<dbReference type="InterPro" id="IPR009700">
    <property type="entry name" value="DUF1283"/>
</dbReference>
<dbReference type="Pfam" id="PF06932">
    <property type="entry name" value="DUF1283"/>
    <property type="match status" value="1"/>
</dbReference>
<dbReference type="EMBL" id="SJOI01000001">
    <property type="protein sequence ID" value="TCL02619.1"/>
    <property type="molecule type" value="Genomic_DNA"/>
</dbReference>
<dbReference type="Proteomes" id="UP000294555">
    <property type="component" value="Unassembled WGS sequence"/>
</dbReference>
<dbReference type="AlphaFoldDB" id="A0A4R1N7V2"/>